<protein>
    <submittedName>
        <fullName evidence="2">Uncharacterized protein</fullName>
    </submittedName>
</protein>
<feature type="compositionally biased region" description="Basic and acidic residues" evidence="1">
    <location>
        <begin position="842"/>
        <end position="852"/>
    </location>
</feature>
<evidence type="ECO:0000313" key="3">
    <source>
        <dbReference type="Proteomes" id="UP000024837"/>
    </source>
</evidence>
<accession>W7HYF3</accession>
<organism evidence="2 3">
    <name type="scientific">Drechslerella stenobrocha 248</name>
    <dbReference type="NCBI Taxonomy" id="1043628"/>
    <lineage>
        <taxon>Eukaryota</taxon>
        <taxon>Fungi</taxon>
        <taxon>Dikarya</taxon>
        <taxon>Ascomycota</taxon>
        <taxon>Pezizomycotina</taxon>
        <taxon>Orbiliomycetes</taxon>
        <taxon>Orbiliales</taxon>
        <taxon>Orbiliaceae</taxon>
        <taxon>Drechslerella</taxon>
    </lineage>
</organism>
<dbReference type="OrthoDB" id="439943at2759"/>
<reference evidence="2 3" key="1">
    <citation type="submission" date="2013-05" db="EMBL/GenBank/DDBJ databases">
        <title>Drechslerella stenobrocha genome reveals carnivorous origination and mechanical trapping mechanism of predatory fungi.</title>
        <authorList>
            <person name="Liu X."/>
            <person name="Zhang W."/>
            <person name="Liu K."/>
        </authorList>
    </citation>
    <scope>NUCLEOTIDE SEQUENCE [LARGE SCALE GENOMIC DNA]</scope>
    <source>
        <strain evidence="2 3">248</strain>
    </source>
</reference>
<dbReference type="HOGENOM" id="CLU_331495_0_0_1"/>
<feature type="region of interest" description="Disordered" evidence="1">
    <location>
        <begin position="69"/>
        <end position="133"/>
    </location>
</feature>
<gene>
    <name evidence="2" type="ORF">DRE_01746</name>
</gene>
<proteinExistence type="predicted"/>
<evidence type="ECO:0000313" key="2">
    <source>
        <dbReference type="EMBL" id="EWC48524.1"/>
    </source>
</evidence>
<feature type="compositionally biased region" description="Acidic residues" evidence="1">
    <location>
        <begin position="90"/>
        <end position="113"/>
    </location>
</feature>
<keyword evidence="3" id="KW-1185">Reference proteome</keyword>
<dbReference type="EMBL" id="KI966372">
    <property type="protein sequence ID" value="EWC48524.1"/>
    <property type="molecule type" value="Genomic_DNA"/>
</dbReference>
<dbReference type="AlphaFoldDB" id="W7HYF3"/>
<name>W7HYF3_9PEZI</name>
<sequence length="885" mass="98435">MTPNNKASQLAPVPRQQIHNIPHHRVFDNGDPLYRYISMSKRTRKMISHPDDSDDGLLGESTYEILSDLSIPSHSDDDDDLSSLASLAEDSPDEDEDEDDDDEENDDDGDEAPEFAFPNPSTEVSQELKDTQSLPYTDFIPDVLDKFESAGIPSYTGLDQHEPLRSHAAISEDSLGDVMIQFEDDIPPGAQASLSYDVQKFTGPELDDLRPIVHAPNDVSVLHSALRCSLGAEPLNVTETFRVLYIGDESAKDEIFRKLGAALVVHSTSYESLEDSKSSSRFNVVPVTSFGNSLATPEVELVESFGLEMTVDTCSEANLTWEGVNNEAALHLLIKTKMWVHLRPVTNGYKLEAPGWRLPHLAIIYCNSTDDSTKRGTRACARSFLDRCGIPFLSISNKKLYDSTEDYHIDSRVLHLAVESRRTNENGARIREVYKEYPVDLQSFLSLDVHQLSRNLAVVVQQEDDDQIASAGASPSLWEKIVKASNDILDGNMPDHGANVILTVFYGLLLSTLCLWFSFAFASFMKPASVAYNTSPSVAATVDASTTTGTRTLTSLAISSSTKTSAKIAVAKQSPVSQSYISISTHAKPSTSSLAKSVPSSLMTVSTGVTSLSVTDIPSLPANESNEFAMYTISEGHIVLRSPQKFAALRRAPALIVHVKRKDQTVPVEVNKLFRGVYAIKMDLGEAWGTLNITVRTESKPIVNQSFVLDLGNPWLSTSAWKRTVLATSSDLKKVVNKASSKANVYAQKFQESGKKQIDMAKKDVKYLQKEAVKLKQEFAKQSEVAKRTVESQLKVWKHGLDELKLEQYLDPRAFKDYRQKLDEQVRKARRNANRLWGRGSDPARKTTREQGCKVTKKSNFYSWKRMRCDREGRRDSRSERRGGR</sequence>
<feature type="compositionally biased region" description="Polar residues" evidence="1">
    <location>
        <begin position="119"/>
        <end position="133"/>
    </location>
</feature>
<evidence type="ECO:0000256" key="1">
    <source>
        <dbReference type="SAM" id="MobiDB-lite"/>
    </source>
</evidence>
<dbReference type="Proteomes" id="UP000024837">
    <property type="component" value="Unassembled WGS sequence"/>
</dbReference>
<feature type="region of interest" description="Disordered" evidence="1">
    <location>
        <begin position="833"/>
        <end position="854"/>
    </location>
</feature>
<feature type="region of interest" description="Disordered" evidence="1">
    <location>
        <begin position="1"/>
        <end position="30"/>
    </location>
</feature>